<dbReference type="RefSeq" id="WP_157977873.1">
    <property type="nucleotide sequence ID" value="NZ_CP139965.1"/>
</dbReference>
<name>A0ABZ0WEB2_9BURK</name>
<accession>A0ABZ0WEB2</accession>
<dbReference type="EMBL" id="CP139965">
    <property type="protein sequence ID" value="WQD75683.1"/>
    <property type="molecule type" value="Genomic_DNA"/>
</dbReference>
<evidence type="ECO:0000313" key="1">
    <source>
        <dbReference type="EMBL" id="WQD75683.1"/>
    </source>
</evidence>
<organism evidence="1 2">
    <name type="scientific">Paraburkholderia kururiensis</name>
    <dbReference type="NCBI Taxonomy" id="984307"/>
    <lineage>
        <taxon>Bacteria</taxon>
        <taxon>Pseudomonadati</taxon>
        <taxon>Pseudomonadota</taxon>
        <taxon>Betaproteobacteria</taxon>
        <taxon>Burkholderiales</taxon>
        <taxon>Burkholderiaceae</taxon>
        <taxon>Paraburkholderia</taxon>
    </lineage>
</organism>
<dbReference type="Proteomes" id="UP001325479">
    <property type="component" value="Chromosome"/>
</dbReference>
<proteinExistence type="predicted"/>
<protein>
    <submittedName>
        <fullName evidence="1">Uncharacterized protein</fullName>
    </submittedName>
</protein>
<evidence type="ECO:0000313" key="2">
    <source>
        <dbReference type="Proteomes" id="UP001325479"/>
    </source>
</evidence>
<sequence>MSQPVQPSIANSAAQASLLRASQSAAGTSQRSVSASGATLRELRTVAFSLLVDRALSA</sequence>
<keyword evidence="2" id="KW-1185">Reference proteome</keyword>
<reference evidence="1 2" key="1">
    <citation type="submission" date="2023-12" db="EMBL/GenBank/DDBJ databases">
        <title>Genome sequencing and assembly of bacterial species from a model synthetic community.</title>
        <authorList>
            <person name="Hogle S.L."/>
        </authorList>
    </citation>
    <scope>NUCLEOTIDE SEQUENCE [LARGE SCALE GENOMIC DNA]</scope>
    <source>
        <strain evidence="1 2">HAMBI 2494</strain>
    </source>
</reference>
<gene>
    <name evidence="1" type="ORF">U0042_16175</name>
</gene>